<dbReference type="PROSITE" id="PS00211">
    <property type="entry name" value="ABC_TRANSPORTER_1"/>
    <property type="match status" value="1"/>
</dbReference>
<dbReference type="PROSITE" id="PS50929">
    <property type="entry name" value="ABC_TM1F"/>
    <property type="match status" value="1"/>
</dbReference>
<dbReference type="InterPro" id="IPR027417">
    <property type="entry name" value="P-loop_NTPase"/>
</dbReference>
<dbReference type="InterPro" id="IPR036640">
    <property type="entry name" value="ABC1_TM_sf"/>
</dbReference>
<proteinExistence type="predicted"/>
<evidence type="ECO:0000313" key="10">
    <source>
        <dbReference type="EMBL" id="EEO39872.1"/>
    </source>
</evidence>
<dbReference type="FunFam" id="3.40.50.300:FF:000218">
    <property type="entry name" value="Multidrug ABC transporter ATP-binding protein"/>
    <property type="match status" value="1"/>
</dbReference>
<accession>A0A0M1VTD0</accession>
<dbReference type="SUPFAM" id="SSF90123">
    <property type="entry name" value="ABC transporter transmembrane region"/>
    <property type="match status" value="1"/>
</dbReference>
<dbReference type="InterPro" id="IPR039421">
    <property type="entry name" value="Type_1_exporter"/>
</dbReference>
<comment type="caution">
    <text evidence="10">The sequence shown here is derived from an EMBL/GenBank/DDBJ whole genome shotgun (WGS) entry which is preliminary data.</text>
</comment>
<dbReference type="HOGENOM" id="CLU_000604_84_9_0"/>
<organism evidence="10 11">
    <name type="scientific">Fusobacterium vincentii 4_1_13</name>
    <dbReference type="NCBI Taxonomy" id="469606"/>
    <lineage>
        <taxon>Bacteria</taxon>
        <taxon>Fusobacteriati</taxon>
        <taxon>Fusobacteriota</taxon>
        <taxon>Fusobacteriia</taxon>
        <taxon>Fusobacteriales</taxon>
        <taxon>Fusobacteriaceae</taxon>
        <taxon>Fusobacterium</taxon>
    </lineage>
</organism>
<dbReference type="SMART" id="SM00382">
    <property type="entry name" value="AAA"/>
    <property type="match status" value="1"/>
</dbReference>
<dbReference type="PANTHER" id="PTHR43394:SF1">
    <property type="entry name" value="ATP-BINDING CASSETTE SUB-FAMILY B MEMBER 10, MITOCHONDRIAL"/>
    <property type="match status" value="1"/>
</dbReference>
<keyword evidence="4" id="KW-0067">ATP-binding</keyword>
<dbReference type="PROSITE" id="PS50893">
    <property type="entry name" value="ABC_TRANSPORTER_2"/>
    <property type="match status" value="1"/>
</dbReference>
<feature type="transmembrane region" description="Helical" evidence="7">
    <location>
        <begin position="264"/>
        <end position="284"/>
    </location>
</feature>
<dbReference type="InterPro" id="IPR003439">
    <property type="entry name" value="ABC_transporter-like_ATP-bd"/>
</dbReference>
<dbReference type="InterPro" id="IPR011527">
    <property type="entry name" value="ABC1_TM_dom"/>
</dbReference>
<feature type="domain" description="ABC transmembrane type-1" evidence="9">
    <location>
        <begin position="17"/>
        <end position="299"/>
    </location>
</feature>
<keyword evidence="6 7" id="KW-0472">Membrane</keyword>
<dbReference type="Proteomes" id="UP000004925">
    <property type="component" value="Unassembled WGS sequence"/>
</dbReference>
<evidence type="ECO:0000256" key="4">
    <source>
        <dbReference type="ARBA" id="ARBA00022840"/>
    </source>
</evidence>
<dbReference type="Gene3D" id="1.20.1560.10">
    <property type="entry name" value="ABC transporter type 1, transmembrane domain"/>
    <property type="match status" value="1"/>
</dbReference>
<evidence type="ECO:0000256" key="7">
    <source>
        <dbReference type="SAM" id="Phobius"/>
    </source>
</evidence>
<dbReference type="Pfam" id="PF00005">
    <property type="entry name" value="ABC_tran"/>
    <property type="match status" value="1"/>
</dbReference>
<keyword evidence="3" id="KW-0547">Nucleotide-binding</keyword>
<keyword evidence="2 7" id="KW-0812">Transmembrane</keyword>
<evidence type="ECO:0000256" key="3">
    <source>
        <dbReference type="ARBA" id="ARBA00022741"/>
    </source>
</evidence>
<evidence type="ECO:0000256" key="1">
    <source>
        <dbReference type="ARBA" id="ARBA00004651"/>
    </source>
</evidence>
<dbReference type="InterPro" id="IPR003593">
    <property type="entry name" value="AAA+_ATPase"/>
</dbReference>
<feature type="transmembrane region" description="Helical" evidence="7">
    <location>
        <begin position="20"/>
        <end position="41"/>
    </location>
</feature>
<dbReference type="SUPFAM" id="SSF52540">
    <property type="entry name" value="P-loop containing nucleoside triphosphate hydrolases"/>
    <property type="match status" value="1"/>
</dbReference>
<evidence type="ECO:0000313" key="11">
    <source>
        <dbReference type="Proteomes" id="UP000004925"/>
    </source>
</evidence>
<dbReference type="RefSeq" id="WP_008797195.1">
    <property type="nucleotide sequence ID" value="NZ_KQ235735.1"/>
</dbReference>
<dbReference type="CDD" id="cd18549">
    <property type="entry name" value="ABC_6TM_YwjA_like"/>
    <property type="match status" value="1"/>
</dbReference>
<evidence type="ECO:0008006" key="12">
    <source>
        <dbReference type="Google" id="ProtNLM"/>
    </source>
</evidence>
<dbReference type="GO" id="GO:0005524">
    <property type="term" value="F:ATP binding"/>
    <property type="evidence" value="ECO:0007669"/>
    <property type="project" value="UniProtKB-KW"/>
</dbReference>
<dbReference type="PANTHER" id="PTHR43394">
    <property type="entry name" value="ATP-DEPENDENT PERMEASE MDL1, MITOCHONDRIAL"/>
    <property type="match status" value="1"/>
</dbReference>
<evidence type="ECO:0000259" key="9">
    <source>
        <dbReference type="PROSITE" id="PS50929"/>
    </source>
</evidence>
<name>A0A0M1VTD0_FUSVC</name>
<dbReference type="FunFam" id="1.20.1560.10:FF:000053">
    <property type="entry name" value="Multidrug ABC transporter ATP-binding protein"/>
    <property type="match status" value="1"/>
</dbReference>
<dbReference type="GO" id="GO:0005886">
    <property type="term" value="C:plasma membrane"/>
    <property type="evidence" value="ECO:0007669"/>
    <property type="project" value="UniProtKB-SubCell"/>
</dbReference>
<evidence type="ECO:0000256" key="2">
    <source>
        <dbReference type="ARBA" id="ARBA00022692"/>
    </source>
</evidence>
<protein>
    <recommendedName>
        <fullName evidence="12">Thiamine ABC transporter permease</fullName>
    </recommendedName>
</protein>
<dbReference type="EMBL" id="ACDE02000012">
    <property type="protein sequence ID" value="EEO39872.1"/>
    <property type="molecule type" value="Genomic_DNA"/>
</dbReference>
<dbReference type="Pfam" id="PF00664">
    <property type="entry name" value="ABC_membrane"/>
    <property type="match status" value="1"/>
</dbReference>
<dbReference type="Gene3D" id="3.40.50.300">
    <property type="entry name" value="P-loop containing nucleotide triphosphate hydrolases"/>
    <property type="match status" value="1"/>
</dbReference>
<feature type="domain" description="ABC transporter" evidence="8">
    <location>
        <begin position="330"/>
        <end position="564"/>
    </location>
</feature>
<evidence type="ECO:0000256" key="5">
    <source>
        <dbReference type="ARBA" id="ARBA00022989"/>
    </source>
</evidence>
<dbReference type="AlphaFoldDB" id="A0A0M1VTD0"/>
<evidence type="ECO:0000259" key="8">
    <source>
        <dbReference type="PROSITE" id="PS50893"/>
    </source>
</evidence>
<gene>
    <name evidence="10" type="ORF">FSCG_00585</name>
</gene>
<dbReference type="GO" id="GO:0015421">
    <property type="term" value="F:ABC-type oligopeptide transporter activity"/>
    <property type="evidence" value="ECO:0007669"/>
    <property type="project" value="TreeGrafter"/>
</dbReference>
<reference evidence="10 11" key="1">
    <citation type="submission" date="2011-10" db="EMBL/GenBank/DDBJ databases">
        <title>The Genome Sequence of Fusobacterium sp. 4_1_13.</title>
        <authorList>
            <consortium name="The Broad Institute Genome Sequencing Platform"/>
            <person name="Earl A."/>
            <person name="Ward D."/>
            <person name="Feldgarden M."/>
            <person name="Gevers D."/>
            <person name="Strauss J."/>
            <person name="Ambrose C."/>
            <person name="Allen-Vercoe E."/>
            <person name="Young S.K."/>
            <person name="Zeng Q."/>
            <person name="Gargeya S."/>
            <person name="Fitzgerald M."/>
            <person name="Haas B."/>
            <person name="Abouelleil A."/>
            <person name="Alvarado L."/>
            <person name="Arachchi H.M."/>
            <person name="Berlin A."/>
            <person name="Brown A."/>
            <person name="Chapman S.B."/>
            <person name="Chen Z."/>
            <person name="Dunbar C."/>
            <person name="Freedman E."/>
            <person name="Gearin G."/>
            <person name="Goldberg J."/>
            <person name="Griggs A."/>
            <person name="Gujja S."/>
            <person name="Heiman D."/>
            <person name="Howarth C."/>
            <person name="Larson L."/>
            <person name="Lui A."/>
            <person name="MacDonald P.J."/>
            <person name="Montmayeur A."/>
            <person name="Murphy C."/>
            <person name="Neiman D."/>
            <person name="Pearson M."/>
            <person name="Priest M."/>
            <person name="Roberts A."/>
            <person name="Saif S."/>
            <person name="Shea T."/>
            <person name="Shenoy N."/>
            <person name="Sisk P."/>
            <person name="Stolte C."/>
            <person name="Sykes S."/>
            <person name="Wortman J."/>
            <person name="Nusbaum C."/>
            <person name="Birren B."/>
        </authorList>
    </citation>
    <scope>NUCLEOTIDE SEQUENCE [LARGE SCALE GENOMIC DNA]</scope>
    <source>
        <strain evidence="10 11">4_1_13</strain>
    </source>
</reference>
<evidence type="ECO:0000256" key="6">
    <source>
        <dbReference type="ARBA" id="ARBA00023136"/>
    </source>
</evidence>
<feature type="transmembrane region" description="Helical" evidence="7">
    <location>
        <begin position="146"/>
        <end position="174"/>
    </location>
</feature>
<feature type="transmembrane region" description="Helical" evidence="7">
    <location>
        <begin position="234"/>
        <end position="258"/>
    </location>
</feature>
<sequence length="564" mass="64459">MLKKFISYYKPHKKMFFLDLLAAFFISICDLFYPVLTRTILYDFIPHKKLKVIFLFLVILFFIYIIKMLLNYFVGFYGHVVGVKIQADMRRDLFKHIQNMPISYFDKNQTGDIMSRIINDLVDISELAHHGPEDVFISGVLVIGSFIYLVNLNAILTCIVFFFIPILALLTILLRNRMMKAFAETRVTVGAINANLSNAISGIRVSKSFNNSKYEFNKFELGNIKYIIARKAAYLWLAVFQGGIYYIIDMLYLVMLLSGSIFTYYNKITVIDFVTYMLFVNMLITPVKRLINSVEQFQNGMSGFRRFFEIINIPEEEEGKLEVGKLKGDIVFDNVTFRYVENENVFENFSLKIKSGTNVALVGESGVGKSTICHLIPRFYEVLGGKITIDNIDIREMSLSSLRKNIGIVSQDVFLFTGTIKENIAYGKLDATDEEIYRAAKYANIHDYVMTLEKGYDTQVGERGIRLSGGQKQRISIARVFLANPPILILDEATSALDSITERNIQKSLDELSEGRTTLVVAHRLTTIRKADVIIVITKEGIAEMGNHEELMNMKGIYYKLNQA</sequence>
<dbReference type="GO" id="GO:0016887">
    <property type="term" value="F:ATP hydrolysis activity"/>
    <property type="evidence" value="ECO:0007669"/>
    <property type="project" value="InterPro"/>
</dbReference>
<keyword evidence="5 7" id="KW-1133">Transmembrane helix</keyword>
<dbReference type="InterPro" id="IPR017871">
    <property type="entry name" value="ABC_transporter-like_CS"/>
</dbReference>
<comment type="subcellular location">
    <subcellularLocation>
        <location evidence="1">Cell membrane</location>
        <topology evidence="1">Multi-pass membrane protein</topology>
    </subcellularLocation>
</comment>
<dbReference type="eggNOG" id="COG1132">
    <property type="taxonomic scope" value="Bacteria"/>
</dbReference>
<feature type="transmembrane region" description="Helical" evidence="7">
    <location>
        <begin position="53"/>
        <end position="74"/>
    </location>
</feature>